<dbReference type="EMBL" id="CP002403">
    <property type="protein sequence ID" value="ADU21270.1"/>
    <property type="molecule type" value="Genomic_DNA"/>
</dbReference>
<dbReference type="STRING" id="697329.Rumal_0730"/>
<dbReference type="HOGENOM" id="CLU_2556200_0_0_9"/>
<dbReference type="OrthoDB" id="1819532at2"/>
<sequence length="82" mass="9423">MNLLCSCCKSRITNDDRNRHLIEGAGIHNIGYKLAWMECAKEELCLPPDKRKWIHTDQVPIIGERRILKVTVPFDDFAAARS</sequence>
<dbReference type="AlphaFoldDB" id="E6UI17"/>
<dbReference type="Proteomes" id="UP000006919">
    <property type="component" value="Chromosome"/>
</dbReference>
<accession>E6UI17</accession>
<evidence type="ECO:0000313" key="1">
    <source>
        <dbReference type="EMBL" id="ADU21270.1"/>
    </source>
</evidence>
<name>E6UI17_RUMA7</name>
<protein>
    <submittedName>
        <fullName evidence="1">Uncharacterized protein</fullName>
    </submittedName>
</protein>
<evidence type="ECO:0000313" key="2">
    <source>
        <dbReference type="Proteomes" id="UP000006919"/>
    </source>
</evidence>
<dbReference type="RefSeq" id="WP_013497456.1">
    <property type="nucleotide sequence ID" value="NC_014833.1"/>
</dbReference>
<organism evidence="1 2">
    <name type="scientific">Ruminococcus albus (strain ATCC 27210 / DSM 20455 / JCM 14654 / NCDO 2250 / 7)</name>
    <dbReference type="NCBI Taxonomy" id="697329"/>
    <lineage>
        <taxon>Bacteria</taxon>
        <taxon>Bacillati</taxon>
        <taxon>Bacillota</taxon>
        <taxon>Clostridia</taxon>
        <taxon>Eubacteriales</taxon>
        <taxon>Oscillospiraceae</taxon>
        <taxon>Ruminococcus</taxon>
    </lineage>
</organism>
<dbReference type="KEGG" id="ral:Rumal_0730"/>
<reference evidence="1 2" key="1">
    <citation type="journal article" date="2011" name="J. Bacteriol.">
        <title>Complete genome of the cellulolytic ruminal bacterium Ruminococcus albus 7.</title>
        <authorList>
            <person name="Suen G."/>
            <person name="Stevenson D.M."/>
            <person name="Bruce D.C."/>
            <person name="Chertkov O."/>
            <person name="Copeland A."/>
            <person name="Cheng J.F."/>
            <person name="Detter C."/>
            <person name="Detter J.C."/>
            <person name="Goodwin L.A."/>
            <person name="Han C.S."/>
            <person name="Hauser L.J."/>
            <person name="Ivanova N.N."/>
            <person name="Kyrpides N.C."/>
            <person name="Land M.L."/>
            <person name="Lapidus A."/>
            <person name="Lucas S."/>
            <person name="Ovchinnikova G."/>
            <person name="Pitluck S."/>
            <person name="Tapia R."/>
            <person name="Woyke T."/>
            <person name="Boyum J."/>
            <person name="Mead D."/>
            <person name="Weimer P.J."/>
        </authorList>
    </citation>
    <scope>NUCLEOTIDE SEQUENCE [LARGE SCALE GENOMIC DNA]</scope>
    <source>
        <strain evidence="2">ATCC 27210 / DSM 20455 / JCM 14654 / NCDO 2250 / 7</strain>
    </source>
</reference>
<proteinExistence type="predicted"/>
<gene>
    <name evidence="1" type="ordered locus">Rumal_0730</name>
</gene>